<sequence length="401" mass="43415">MIWETIKVAITALRANKLRSFLTMLGIIIGVGAVITVVAMGEGAQRAVQEQIEALGTNQLSISSGYRWWRGVGGGGTFLSVDDYKALEREAQHVSAVVPEMDAQLQIERLSNNVNARVIGTVPAFQRVRNLTVEYGNFFTQADLVARRTVAVIGSQLATRLADDPTQLVGQTIRIRAIPFEVIAILAPSGERGFGSVDDRAIIPLTTAQYRISGSDRVEDITVEVVGAENVNRAMVEIERILRREHRLRPGQEDDFFIRNRADLMSTFQETTRTFSILLAGIALVSLLVGGIGIMNIMLVSVTERTREIGVRKAMGATRRNILFQFLIEALTLCLLGGLAGLLAGAAAAVALSHFANWNTAVAPAAIILAVGFSGAVGIFFGIYPARRAAALDPIVALRYE</sequence>
<proteinExistence type="inferred from homology"/>
<dbReference type="Pfam" id="PF12704">
    <property type="entry name" value="MacB_PCD"/>
    <property type="match status" value="1"/>
</dbReference>
<evidence type="ECO:0000256" key="2">
    <source>
        <dbReference type="ARBA" id="ARBA00022475"/>
    </source>
</evidence>
<dbReference type="EMBL" id="JAACAK010000026">
    <property type="protein sequence ID" value="NIR74134.1"/>
    <property type="molecule type" value="Genomic_DNA"/>
</dbReference>
<organism evidence="10 11">
    <name type="scientific">Candidatus Kutchimonas denitrificans</name>
    <dbReference type="NCBI Taxonomy" id="3056748"/>
    <lineage>
        <taxon>Bacteria</taxon>
        <taxon>Pseudomonadati</taxon>
        <taxon>Gemmatimonadota</taxon>
        <taxon>Gemmatimonadia</taxon>
        <taxon>Candidatus Palauibacterales</taxon>
        <taxon>Candidatus Palauibacteraceae</taxon>
        <taxon>Candidatus Kutchimonas</taxon>
    </lineage>
</organism>
<feature type="domain" description="ABC3 transporter permease C-terminal" evidence="8">
    <location>
        <begin position="282"/>
        <end position="393"/>
    </location>
</feature>
<dbReference type="PANTHER" id="PTHR30572:SF4">
    <property type="entry name" value="ABC TRANSPORTER PERMEASE YTRF"/>
    <property type="match status" value="1"/>
</dbReference>
<comment type="caution">
    <text evidence="10">The sequence shown here is derived from an EMBL/GenBank/DDBJ whole genome shotgun (WGS) entry which is preliminary data.</text>
</comment>
<feature type="transmembrane region" description="Helical" evidence="7">
    <location>
        <begin position="21"/>
        <end position="41"/>
    </location>
</feature>
<evidence type="ECO:0000313" key="11">
    <source>
        <dbReference type="Proteomes" id="UP000702544"/>
    </source>
</evidence>
<keyword evidence="3 7" id="KW-0812">Transmembrane</keyword>
<evidence type="ECO:0000256" key="4">
    <source>
        <dbReference type="ARBA" id="ARBA00022989"/>
    </source>
</evidence>
<protein>
    <submittedName>
        <fullName evidence="10">FtsX-like permease family protein</fullName>
    </submittedName>
</protein>
<keyword evidence="5 7" id="KW-0472">Membrane</keyword>
<evidence type="ECO:0000313" key="10">
    <source>
        <dbReference type="EMBL" id="NIR74134.1"/>
    </source>
</evidence>
<feature type="transmembrane region" description="Helical" evidence="7">
    <location>
        <begin position="322"/>
        <end position="355"/>
    </location>
</feature>
<evidence type="ECO:0000256" key="3">
    <source>
        <dbReference type="ARBA" id="ARBA00022692"/>
    </source>
</evidence>
<dbReference type="PANTHER" id="PTHR30572">
    <property type="entry name" value="MEMBRANE COMPONENT OF TRANSPORTER-RELATED"/>
    <property type="match status" value="1"/>
</dbReference>
<dbReference type="GO" id="GO:0022857">
    <property type="term" value="F:transmembrane transporter activity"/>
    <property type="evidence" value="ECO:0007669"/>
    <property type="project" value="TreeGrafter"/>
</dbReference>
<feature type="transmembrane region" description="Helical" evidence="7">
    <location>
        <begin position="361"/>
        <end position="384"/>
    </location>
</feature>
<evidence type="ECO:0000256" key="6">
    <source>
        <dbReference type="ARBA" id="ARBA00038076"/>
    </source>
</evidence>
<comment type="subcellular location">
    <subcellularLocation>
        <location evidence="1">Cell membrane</location>
        <topology evidence="1">Multi-pass membrane protein</topology>
    </subcellularLocation>
</comment>
<keyword evidence="4 7" id="KW-1133">Transmembrane helix</keyword>
<feature type="transmembrane region" description="Helical" evidence="7">
    <location>
        <begin position="275"/>
        <end position="302"/>
    </location>
</feature>
<evidence type="ECO:0000256" key="1">
    <source>
        <dbReference type="ARBA" id="ARBA00004651"/>
    </source>
</evidence>
<gene>
    <name evidence="10" type="ORF">GWO12_03340</name>
</gene>
<comment type="similarity">
    <text evidence="6">Belongs to the ABC-4 integral membrane protein family.</text>
</comment>
<evidence type="ECO:0000259" key="8">
    <source>
        <dbReference type="Pfam" id="PF02687"/>
    </source>
</evidence>
<evidence type="ECO:0000256" key="5">
    <source>
        <dbReference type="ARBA" id="ARBA00023136"/>
    </source>
</evidence>
<dbReference type="InterPro" id="IPR050250">
    <property type="entry name" value="Macrolide_Exporter_MacB"/>
</dbReference>
<name>A0AAE4Z6A0_9BACT</name>
<feature type="domain" description="MacB-like periplasmic core" evidence="9">
    <location>
        <begin position="20"/>
        <end position="240"/>
    </location>
</feature>
<reference evidence="10 11" key="1">
    <citation type="submission" date="2020-01" db="EMBL/GenBank/DDBJ databases">
        <title>Genomes assembled from Gulf of Kutch pelagic sediment metagenomes.</title>
        <authorList>
            <person name="Chandrashekar M."/>
            <person name="Mahajan M.S."/>
            <person name="Dave K.J."/>
            <person name="Vatsa P."/>
            <person name="Nathani N.M."/>
        </authorList>
    </citation>
    <scope>NUCLEOTIDE SEQUENCE [LARGE SCALE GENOMIC DNA]</scope>
    <source>
        <strain evidence="10">KS3-K002</strain>
    </source>
</reference>
<dbReference type="Proteomes" id="UP000702544">
    <property type="component" value="Unassembled WGS sequence"/>
</dbReference>
<dbReference type="InterPro" id="IPR003838">
    <property type="entry name" value="ABC3_permease_C"/>
</dbReference>
<dbReference type="InterPro" id="IPR025857">
    <property type="entry name" value="MacB_PCD"/>
</dbReference>
<accession>A0AAE4Z6A0</accession>
<keyword evidence="2" id="KW-1003">Cell membrane</keyword>
<evidence type="ECO:0000259" key="9">
    <source>
        <dbReference type="Pfam" id="PF12704"/>
    </source>
</evidence>
<dbReference type="Pfam" id="PF02687">
    <property type="entry name" value="FtsX"/>
    <property type="match status" value="1"/>
</dbReference>
<dbReference type="AlphaFoldDB" id="A0AAE4Z6A0"/>
<evidence type="ECO:0000256" key="7">
    <source>
        <dbReference type="SAM" id="Phobius"/>
    </source>
</evidence>
<dbReference type="GO" id="GO:0005886">
    <property type="term" value="C:plasma membrane"/>
    <property type="evidence" value="ECO:0007669"/>
    <property type="project" value="UniProtKB-SubCell"/>
</dbReference>